<accession>A0A1H0P2H5</accession>
<evidence type="ECO:0000313" key="3">
    <source>
        <dbReference type="Proteomes" id="UP000199159"/>
    </source>
</evidence>
<sequence>MRLLLALIIIVPALEIGLLVFSGNIIGPWPTILLIILTGVFGAWLAKRQGMETLRRFQDQMRYGQMPSDVIIDGLCILVGGVVLLTPGFITDLIGFLLLLPPTRNAFKPWIGRWIQRVIKRGNFTIIR</sequence>
<evidence type="ECO:0000313" key="2">
    <source>
        <dbReference type="EMBL" id="SDO99151.1"/>
    </source>
</evidence>
<dbReference type="NCBIfam" id="NF008528">
    <property type="entry name" value="PRK11463.1-2"/>
    <property type="match status" value="1"/>
</dbReference>
<dbReference type="RefSeq" id="WP_090849152.1">
    <property type="nucleotide sequence ID" value="NZ_FNJU01000001.1"/>
</dbReference>
<keyword evidence="1" id="KW-0812">Transmembrane</keyword>
<feature type="transmembrane region" description="Helical" evidence="1">
    <location>
        <begin position="25"/>
        <end position="46"/>
    </location>
</feature>
<feature type="transmembrane region" description="Helical" evidence="1">
    <location>
        <begin position="70"/>
        <end position="100"/>
    </location>
</feature>
<dbReference type="InterPro" id="IPR007313">
    <property type="entry name" value="FxsA"/>
</dbReference>
<keyword evidence="1" id="KW-1133">Transmembrane helix</keyword>
<protein>
    <submittedName>
        <fullName evidence="2">UPF0716 protein FxsA</fullName>
    </submittedName>
</protein>
<keyword evidence="1" id="KW-0472">Membrane</keyword>
<evidence type="ECO:0000256" key="1">
    <source>
        <dbReference type="SAM" id="Phobius"/>
    </source>
</evidence>
<dbReference type="EMBL" id="FNJU01000001">
    <property type="protein sequence ID" value="SDO99151.1"/>
    <property type="molecule type" value="Genomic_DNA"/>
</dbReference>
<name>A0A1H0P2H5_9BACI</name>
<dbReference type="PANTHER" id="PTHR35335:SF1">
    <property type="entry name" value="UPF0716 PROTEIN FXSA"/>
    <property type="match status" value="1"/>
</dbReference>
<dbReference type="OrthoDB" id="9792788at2"/>
<dbReference type="Pfam" id="PF04186">
    <property type="entry name" value="FxsA"/>
    <property type="match status" value="1"/>
</dbReference>
<dbReference type="PANTHER" id="PTHR35335">
    <property type="entry name" value="UPF0716 PROTEIN FXSA"/>
    <property type="match status" value="1"/>
</dbReference>
<proteinExistence type="predicted"/>
<gene>
    <name evidence="2" type="ORF">SAMN05216565_101127</name>
</gene>
<reference evidence="3" key="1">
    <citation type="submission" date="2016-10" db="EMBL/GenBank/DDBJ databases">
        <authorList>
            <person name="Varghese N."/>
            <person name="Submissions S."/>
        </authorList>
    </citation>
    <scope>NUCLEOTIDE SEQUENCE [LARGE SCALE GENOMIC DNA]</scope>
    <source>
        <strain evidence="3">IBRC-M10078</strain>
    </source>
</reference>
<dbReference type="Proteomes" id="UP000199159">
    <property type="component" value="Unassembled WGS sequence"/>
</dbReference>
<organism evidence="2 3">
    <name type="scientific">Litchfieldia salsa</name>
    <dbReference type="NCBI Taxonomy" id="930152"/>
    <lineage>
        <taxon>Bacteria</taxon>
        <taxon>Bacillati</taxon>
        <taxon>Bacillota</taxon>
        <taxon>Bacilli</taxon>
        <taxon>Bacillales</taxon>
        <taxon>Bacillaceae</taxon>
        <taxon>Litchfieldia</taxon>
    </lineage>
</organism>
<dbReference type="STRING" id="930152.SAMN05216565_101127"/>
<dbReference type="AlphaFoldDB" id="A0A1H0P2H5"/>
<keyword evidence="3" id="KW-1185">Reference proteome</keyword>
<dbReference type="GO" id="GO:0016020">
    <property type="term" value="C:membrane"/>
    <property type="evidence" value="ECO:0007669"/>
    <property type="project" value="InterPro"/>
</dbReference>